<feature type="compositionally biased region" description="Basic and acidic residues" evidence="1">
    <location>
        <begin position="175"/>
        <end position="184"/>
    </location>
</feature>
<feature type="compositionally biased region" description="Basic and acidic residues" evidence="1">
    <location>
        <begin position="34"/>
        <end position="44"/>
    </location>
</feature>
<accession>A0ABS8WM20</accession>
<evidence type="ECO:0000313" key="2">
    <source>
        <dbReference type="EMBL" id="MCE3051029.1"/>
    </source>
</evidence>
<feature type="region of interest" description="Disordered" evidence="1">
    <location>
        <begin position="1"/>
        <end position="80"/>
    </location>
</feature>
<feature type="compositionally biased region" description="Pro residues" evidence="1">
    <location>
        <begin position="62"/>
        <end position="74"/>
    </location>
</feature>
<reference evidence="2 3" key="1">
    <citation type="journal article" date="2021" name="BMC Genomics">
        <title>Datura genome reveals duplications of psychoactive alkaloid biosynthetic genes and high mutation rate following tissue culture.</title>
        <authorList>
            <person name="Rajewski A."/>
            <person name="Carter-House D."/>
            <person name="Stajich J."/>
            <person name="Litt A."/>
        </authorList>
    </citation>
    <scope>NUCLEOTIDE SEQUENCE [LARGE SCALE GENOMIC DNA]</scope>
    <source>
        <strain evidence="2">AR-01</strain>
    </source>
</reference>
<keyword evidence="3" id="KW-1185">Reference proteome</keyword>
<name>A0ABS8WM20_DATST</name>
<comment type="caution">
    <text evidence="2">The sequence shown here is derived from an EMBL/GenBank/DDBJ whole genome shotgun (WGS) entry which is preliminary data.</text>
</comment>
<evidence type="ECO:0000313" key="3">
    <source>
        <dbReference type="Proteomes" id="UP000823775"/>
    </source>
</evidence>
<organism evidence="2 3">
    <name type="scientific">Datura stramonium</name>
    <name type="common">Jimsonweed</name>
    <name type="synonym">Common thornapple</name>
    <dbReference type="NCBI Taxonomy" id="4076"/>
    <lineage>
        <taxon>Eukaryota</taxon>
        <taxon>Viridiplantae</taxon>
        <taxon>Streptophyta</taxon>
        <taxon>Embryophyta</taxon>
        <taxon>Tracheophyta</taxon>
        <taxon>Spermatophyta</taxon>
        <taxon>Magnoliopsida</taxon>
        <taxon>eudicotyledons</taxon>
        <taxon>Gunneridae</taxon>
        <taxon>Pentapetalae</taxon>
        <taxon>asterids</taxon>
        <taxon>lamiids</taxon>
        <taxon>Solanales</taxon>
        <taxon>Solanaceae</taxon>
        <taxon>Solanoideae</taxon>
        <taxon>Datureae</taxon>
        <taxon>Datura</taxon>
    </lineage>
</organism>
<evidence type="ECO:0000256" key="1">
    <source>
        <dbReference type="SAM" id="MobiDB-lite"/>
    </source>
</evidence>
<protein>
    <submittedName>
        <fullName evidence="2">Uncharacterized protein</fullName>
    </submittedName>
</protein>
<gene>
    <name evidence="2" type="ORF">HAX54_048782</name>
</gene>
<feature type="region of interest" description="Disordered" evidence="1">
    <location>
        <begin position="160"/>
        <end position="184"/>
    </location>
</feature>
<dbReference type="EMBL" id="JACEIK010008114">
    <property type="protein sequence ID" value="MCE3051029.1"/>
    <property type="molecule type" value="Genomic_DNA"/>
</dbReference>
<proteinExistence type="predicted"/>
<sequence length="248" mass="27144">MSQSLEPWGQFGFGERTPAIDHAESNTIKVPEPSTHESEVKSSQEEPLVSDPPKWDGTSTPSEPPTDASPPPSMPVVASSSIPVDDEVPLHMGIEGNQEGISYSGYCKKKSTTLVLEENHQNTLKRRRLNRSMVLEDDAPSSPIVVLDTENHPTLVEGSSEAWQESRRSCKARTRGKDPTGSEKILEEPGVTVSHSLQKAIAAVPSKSKIIARKEPDAYLTKRTENVQRQKVLGGSIFYLEIATMNGM</sequence>
<dbReference type="Proteomes" id="UP000823775">
    <property type="component" value="Unassembled WGS sequence"/>
</dbReference>